<dbReference type="GO" id="GO:0046914">
    <property type="term" value="F:transition metal ion binding"/>
    <property type="evidence" value="ECO:0007669"/>
    <property type="project" value="InterPro"/>
</dbReference>
<dbReference type="EMBL" id="LHYK01000011">
    <property type="protein sequence ID" value="KXB08120.1"/>
    <property type="molecule type" value="Genomic_DNA"/>
</dbReference>
<dbReference type="SUPFAM" id="SSF69336">
    <property type="entry name" value="Alpha subunit of glutamate synthase, C-terminal domain"/>
    <property type="match status" value="1"/>
</dbReference>
<name>A0A133VNX2_9EURY</name>
<comment type="caution">
    <text evidence="4">The sequence shown here is derived from an EMBL/GenBank/DDBJ whole genome shotgun (WGS) entry which is preliminary data.</text>
</comment>
<dbReference type="UniPathway" id="UPA00640">
    <property type="reaction ID" value="UER00692"/>
</dbReference>
<evidence type="ECO:0000256" key="3">
    <source>
        <dbReference type="ARBA" id="ARBA00048228"/>
    </source>
</evidence>
<comment type="catalytic activity">
    <reaction evidence="3">
        <text>N-formylmethanofuran + 2 oxidized [2Fe-2S]-[ferredoxin] + H2O = methanofuran + 2 reduced [2Fe-2S]-[ferredoxin] + CO2 + H(+)</text>
        <dbReference type="Rhea" id="RHEA:19841"/>
        <dbReference type="Rhea" id="RHEA-COMP:10000"/>
        <dbReference type="Rhea" id="RHEA-COMP:10001"/>
        <dbReference type="ChEBI" id="CHEBI:15377"/>
        <dbReference type="ChEBI" id="CHEBI:15378"/>
        <dbReference type="ChEBI" id="CHEBI:16526"/>
        <dbReference type="ChEBI" id="CHEBI:33737"/>
        <dbReference type="ChEBI" id="CHEBI:33738"/>
        <dbReference type="ChEBI" id="CHEBI:57727"/>
        <dbReference type="ChEBI" id="CHEBI:58151"/>
        <dbReference type="EC" id="1.2.7.12"/>
    </reaction>
</comment>
<comment type="pathway">
    <text evidence="1">One-carbon metabolism; methanogenesis from CO(2); 5,10-methenyl-5,6,7,8-tetrahydromethanopterin from CO(2): step 1/3.</text>
</comment>
<dbReference type="PANTHER" id="PTHR39673">
    <property type="entry name" value="TUNGSTEN FORMYLMETHANOFURAN DEHYDROGENASE, SUBUNIT C (FWDC)"/>
    <property type="match status" value="1"/>
</dbReference>
<sequence length="269" mass="28750">MKVTLRPKSKFTLPIDASCITPHEFAGKDLDEIAELKVFMGSAMSRLGDLFEIEGEFSESQEDVEIDLGGDTSMVRRVGEKMSDGLIKSLGGIGVRAGAFMSGGKVVFDEDAGPWAGQQMSGGELQINGNAGNYLGSTYRGDWIGMKGGKIMVKGNVGNEVGEWMNGGFIEIGGSAGLHLGAHMKGGVIVVHGDVEDRVGSQMVGGKIVVMGEVKSLLPGFKFEEEIKDIELDDGKFEGEFLRFSGDMAENGEGNLYVSKEKNEHLLST</sequence>
<evidence type="ECO:0000313" key="4">
    <source>
        <dbReference type="EMBL" id="KXB08120.1"/>
    </source>
</evidence>
<dbReference type="GO" id="GO:0018493">
    <property type="term" value="F:formylmethanofuran dehydrogenase activity"/>
    <property type="evidence" value="ECO:0007669"/>
    <property type="project" value="UniProtKB-EC"/>
</dbReference>
<evidence type="ECO:0000313" key="5">
    <source>
        <dbReference type="Proteomes" id="UP000070256"/>
    </source>
</evidence>
<dbReference type="AlphaFoldDB" id="A0A133VNX2"/>
<dbReference type="Proteomes" id="UP000070256">
    <property type="component" value="Unassembled WGS sequence"/>
</dbReference>
<dbReference type="InterPro" id="IPR017550">
    <property type="entry name" value="Formylmethanofuran_DH_suC"/>
</dbReference>
<proteinExistence type="predicted"/>
<dbReference type="GO" id="GO:0019386">
    <property type="term" value="P:methanogenesis, from carbon dioxide"/>
    <property type="evidence" value="ECO:0007669"/>
    <property type="project" value="UniProtKB-UniPathway"/>
</dbReference>
<dbReference type="InterPro" id="IPR036485">
    <property type="entry name" value="Glu_synth_asu_C_sf"/>
</dbReference>
<reference evidence="4 5" key="1">
    <citation type="journal article" date="2016" name="Sci. Rep.">
        <title>Metabolic traits of an uncultured archaeal lineage -MSBL1- from brine pools of the Red Sea.</title>
        <authorList>
            <person name="Mwirichia R."/>
            <person name="Alam I."/>
            <person name="Rashid M."/>
            <person name="Vinu M."/>
            <person name="Ba-Alawi W."/>
            <person name="Anthony Kamau A."/>
            <person name="Kamanda Ngugi D."/>
            <person name="Goker M."/>
            <person name="Klenk H.P."/>
            <person name="Bajic V."/>
            <person name="Stingl U."/>
        </authorList>
    </citation>
    <scope>NUCLEOTIDE SEQUENCE [LARGE SCALE GENOMIC DNA]</scope>
    <source>
        <strain evidence="4">SCGC-AAA385D11</strain>
    </source>
</reference>
<keyword evidence="5" id="KW-1185">Reference proteome</keyword>
<accession>A0A133VNX2</accession>
<evidence type="ECO:0000256" key="2">
    <source>
        <dbReference type="ARBA" id="ARBA00012692"/>
    </source>
</evidence>
<dbReference type="PANTHER" id="PTHR39673:SF5">
    <property type="entry name" value="TUNGSTEN-CONTAINING FORMYLMETHANOFURAN DEHYDROGENASE 2 SUBUNIT C"/>
    <property type="match status" value="1"/>
</dbReference>
<dbReference type="EC" id="1.2.7.12" evidence="2"/>
<dbReference type="CDD" id="cd00980">
    <property type="entry name" value="FwdC/FmdC"/>
    <property type="match status" value="1"/>
</dbReference>
<dbReference type="NCBIfam" id="TIGR03122">
    <property type="entry name" value="one_C_dehyd_C"/>
    <property type="match status" value="1"/>
</dbReference>
<gene>
    <name evidence="4" type="ORF">AKJ58_00880</name>
</gene>
<evidence type="ECO:0000256" key="1">
    <source>
        <dbReference type="ARBA" id="ARBA00004830"/>
    </source>
</evidence>
<organism evidence="4 5">
    <name type="scientific">candidate division MSBL1 archaeon SCGC-AAA385D11</name>
    <dbReference type="NCBI Taxonomy" id="1698286"/>
    <lineage>
        <taxon>Archaea</taxon>
        <taxon>Methanobacteriati</taxon>
        <taxon>Methanobacteriota</taxon>
        <taxon>candidate division MSBL1</taxon>
    </lineage>
</organism>
<protein>
    <recommendedName>
        <fullName evidence="2">formylmethanofuran dehydrogenase</fullName>
        <ecNumber evidence="2">1.2.7.12</ecNumber>
    </recommendedName>
</protein>
<dbReference type="Gene3D" id="2.160.20.60">
    <property type="entry name" value="Glutamate synthase, alpha subunit, C-terminal domain"/>
    <property type="match status" value="1"/>
</dbReference>